<accession>A0A553HSS2</accession>
<sequence length="266" mass="29150">MSGFIAALPMYDWPERHTEVDEQWASLRDRLRASGVDAPDLLVRRNADMPSVPGGIRDSEGNIIAPDPATLPPDELDLQTLWRHPSLLFSQTCFGPMELGLSRHVEIVGQQDYSDVEGGKAEFYSSAVVAKRNTADAPAPLDGKPNLPLKDLRGKRLAYNSTDSMSGLLSLERDLALLNEDLSIFSERLESGGHRNSIIAVANESADVAAVDCFTWKLAQRFEPAAAGLAVIGWTARRKGLPFISSRHIAAPIIQLLVQELEKLKL</sequence>
<evidence type="ECO:0000313" key="2">
    <source>
        <dbReference type="Proteomes" id="UP000319160"/>
    </source>
</evidence>
<dbReference type="OrthoDB" id="5310573at2759"/>
<dbReference type="Pfam" id="PF12974">
    <property type="entry name" value="Phosphonate-bd"/>
    <property type="match status" value="1"/>
</dbReference>
<dbReference type="Proteomes" id="UP000319160">
    <property type="component" value="Unassembled WGS sequence"/>
</dbReference>
<dbReference type="SUPFAM" id="SSF53850">
    <property type="entry name" value="Periplasmic binding protein-like II"/>
    <property type="match status" value="1"/>
</dbReference>
<keyword evidence="2" id="KW-1185">Reference proteome</keyword>
<name>A0A553HSS2_9PEZI</name>
<dbReference type="Gene3D" id="3.40.190.10">
    <property type="entry name" value="Periplasmic binding protein-like II"/>
    <property type="match status" value="1"/>
</dbReference>
<protein>
    <recommendedName>
        <fullName evidence="3">Phosphate ABC transporter substrate-binding protein</fullName>
    </recommendedName>
</protein>
<gene>
    <name evidence="1" type="ORF">FHL15_008207</name>
</gene>
<dbReference type="PANTHER" id="PTHR35841:SF1">
    <property type="entry name" value="PHOSPHONATES-BINDING PERIPLASMIC PROTEIN"/>
    <property type="match status" value="1"/>
</dbReference>
<evidence type="ECO:0000313" key="1">
    <source>
        <dbReference type="EMBL" id="TRX91002.1"/>
    </source>
</evidence>
<dbReference type="PANTHER" id="PTHR35841">
    <property type="entry name" value="PHOSPHONATES-BINDING PERIPLASMIC PROTEIN"/>
    <property type="match status" value="1"/>
</dbReference>
<comment type="caution">
    <text evidence="1">The sequence shown here is derived from an EMBL/GenBank/DDBJ whole genome shotgun (WGS) entry which is preliminary data.</text>
</comment>
<organism evidence="1 2">
    <name type="scientific">Xylaria flabelliformis</name>
    <dbReference type="NCBI Taxonomy" id="2512241"/>
    <lineage>
        <taxon>Eukaryota</taxon>
        <taxon>Fungi</taxon>
        <taxon>Dikarya</taxon>
        <taxon>Ascomycota</taxon>
        <taxon>Pezizomycotina</taxon>
        <taxon>Sordariomycetes</taxon>
        <taxon>Xylariomycetidae</taxon>
        <taxon>Xylariales</taxon>
        <taxon>Xylariaceae</taxon>
        <taxon>Xylaria</taxon>
    </lineage>
</organism>
<evidence type="ECO:0008006" key="3">
    <source>
        <dbReference type="Google" id="ProtNLM"/>
    </source>
</evidence>
<dbReference type="AlphaFoldDB" id="A0A553HSS2"/>
<proteinExistence type="predicted"/>
<dbReference type="EMBL" id="VFLP01000050">
    <property type="protein sequence ID" value="TRX91002.1"/>
    <property type="molecule type" value="Genomic_DNA"/>
</dbReference>
<reference evidence="2" key="1">
    <citation type="submission" date="2019-06" db="EMBL/GenBank/DDBJ databases">
        <title>Draft genome sequence of the griseofulvin-producing fungus Xylaria cubensis strain G536.</title>
        <authorList>
            <person name="Mead M.E."/>
            <person name="Raja H.A."/>
            <person name="Steenwyk J.L."/>
            <person name="Knowles S.L."/>
            <person name="Oberlies N.H."/>
            <person name="Rokas A."/>
        </authorList>
    </citation>
    <scope>NUCLEOTIDE SEQUENCE [LARGE SCALE GENOMIC DNA]</scope>
    <source>
        <strain evidence="2">G536</strain>
    </source>
</reference>